<dbReference type="EMBL" id="BJCF01000003">
    <property type="protein sequence ID" value="GCL40738.1"/>
    <property type="molecule type" value="Genomic_DNA"/>
</dbReference>
<dbReference type="Proteomes" id="UP000299367">
    <property type="component" value="Unassembled WGS sequence"/>
</dbReference>
<proteinExistence type="predicted"/>
<dbReference type="InterPro" id="IPR035093">
    <property type="entry name" value="RelE/ParE_toxin_dom_sf"/>
</dbReference>
<dbReference type="InterPro" id="IPR007711">
    <property type="entry name" value="HigB-1"/>
</dbReference>
<sequence length="93" mass="10847">MIVSFSCKETEKIWQGVSSRKLPVDIQERALRKLRQLEAAANLDDLRIPPGNRLEALSGDRIGEYSIRITKQWRICFIWENGNAYNIEIVDYH</sequence>
<name>A0A480AC47_9CYAN</name>
<dbReference type="PANTHER" id="PTHR40266:SF2">
    <property type="entry name" value="TOXIN HIGB-1"/>
    <property type="match status" value="1"/>
</dbReference>
<reference evidence="2" key="1">
    <citation type="submission" date="2019-02" db="EMBL/GenBank/DDBJ databases">
        <title>Draft genome sequence of Dolichospermum planctonicum NIES-80.</title>
        <authorList>
            <person name="Yamaguchi H."/>
            <person name="Suzuki S."/>
            <person name="Kawachi M."/>
        </authorList>
    </citation>
    <scope>NUCLEOTIDE SEQUENCE [LARGE SCALE GENOMIC DNA]</scope>
    <source>
        <strain evidence="2">NIES-80</strain>
    </source>
</reference>
<dbReference type="SUPFAM" id="SSF143011">
    <property type="entry name" value="RelE-like"/>
    <property type="match status" value="1"/>
</dbReference>
<accession>A0A480AC47</accession>
<dbReference type="PANTHER" id="PTHR40266">
    <property type="entry name" value="TOXIN HIGB-1"/>
    <property type="match status" value="1"/>
</dbReference>
<protein>
    <submittedName>
        <fullName evidence="1">Plasmid maintenance system killer</fullName>
    </submittedName>
</protein>
<organism evidence="1 2">
    <name type="scientific">Dolichospermum planctonicum</name>
    <dbReference type="NCBI Taxonomy" id="136072"/>
    <lineage>
        <taxon>Bacteria</taxon>
        <taxon>Bacillati</taxon>
        <taxon>Cyanobacteriota</taxon>
        <taxon>Cyanophyceae</taxon>
        <taxon>Nostocales</taxon>
        <taxon>Aphanizomenonaceae</taxon>
        <taxon>Dolichospermum</taxon>
    </lineage>
</organism>
<comment type="caution">
    <text evidence="1">The sequence shown here is derived from an EMBL/GenBank/DDBJ whole genome shotgun (WGS) entry which is preliminary data.</text>
</comment>
<gene>
    <name evidence="1" type="ORF">NIES80_04270</name>
</gene>
<evidence type="ECO:0000313" key="2">
    <source>
        <dbReference type="Proteomes" id="UP000299367"/>
    </source>
</evidence>
<evidence type="ECO:0000313" key="1">
    <source>
        <dbReference type="EMBL" id="GCL40738.1"/>
    </source>
</evidence>
<dbReference type="RefSeq" id="WP_137906559.1">
    <property type="nucleotide sequence ID" value="NZ_BJCF01000003.1"/>
</dbReference>
<dbReference type="AlphaFoldDB" id="A0A480AC47"/>
<dbReference type="OrthoDB" id="9801102at2"/>
<dbReference type="Gene3D" id="3.30.2310.20">
    <property type="entry name" value="RelE-like"/>
    <property type="match status" value="1"/>
</dbReference>
<dbReference type="Pfam" id="PF05015">
    <property type="entry name" value="HigB-like_toxin"/>
    <property type="match status" value="1"/>
</dbReference>